<dbReference type="SFLD" id="SFLDG01067">
    <property type="entry name" value="SPASM/twitch_domain_containing"/>
    <property type="match status" value="1"/>
</dbReference>
<sequence length="365" mass="40337">MTIDRLDLTTKLYQPSIFPEVARVAGGERSKSPTVVDLDPTTFCDLACPECISGKLLNQGRFSAQRLEALAGELVTMGVKAVILIGGGEPLAHRGTRSVIHTLGEAGIALGVVTNGTMIEQNLPGLARYASWIRVSMDAATTETYRLFRPNRKGESVFDRVIANMRLFAGAKTGALGYSFLVMSREESDGTVVSNHHEVLQGAELAKDIGCDYFEVKAMFDEQHHIVGISEHMRESIDTQIEKARYLESADFQIINSSTLTSLQEREGPIQEKEYRTCRVTELRTLVTPSGVYVCPYHRGNPAARLGDAVTESLVDIWQKSDRSIVDPSRDCRFHCARHRSNLEMDEIAAGRGRAVLDNDTDLFI</sequence>
<dbReference type="InterPro" id="IPR013785">
    <property type="entry name" value="Aldolase_TIM"/>
</dbReference>
<evidence type="ECO:0000259" key="5">
    <source>
        <dbReference type="PROSITE" id="PS51918"/>
    </source>
</evidence>
<dbReference type="InterPro" id="IPR058240">
    <property type="entry name" value="rSAM_sf"/>
</dbReference>
<dbReference type="AlphaFoldDB" id="A0A2A9FHQ6"/>
<reference evidence="6 7" key="1">
    <citation type="submission" date="2017-10" db="EMBL/GenBank/DDBJ databases">
        <title>Sequencing the genomes of 1000 actinobacteria strains.</title>
        <authorList>
            <person name="Klenk H.-P."/>
        </authorList>
    </citation>
    <scope>NUCLEOTIDE SEQUENCE [LARGE SCALE GENOMIC DNA]</scope>
    <source>
        <strain evidence="6 7">DSM 46092</strain>
    </source>
</reference>
<gene>
    <name evidence="6" type="ORF">ATK36_5153</name>
</gene>
<dbReference type="PROSITE" id="PS51918">
    <property type="entry name" value="RADICAL_SAM"/>
    <property type="match status" value="1"/>
</dbReference>
<comment type="caution">
    <text evidence="6">The sequence shown here is derived from an EMBL/GenBank/DDBJ whole genome shotgun (WGS) entry which is preliminary data.</text>
</comment>
<dbReference type="SUPFAM" id="SSF102114">
    <property type="entry name" value="Radical SAM enzymes"/>
    <property type="match status" value="1"/>
</dbReference>
<dbReference type="CDD" id="cd01335">
    <property type="entry name" value="Radical_SAM"/>
    <property type="match status" value="1"/>
</dbReference>
<protein>
    <submittedName>
        <fullName evidence="6">MoaA/NifB/PqqE/SkfB family radical SAM enzyme</fullName>
    </submittedName>
</protein>
<accession>A0A2A9FHQ6</accession>
<feature type="domain" description="Radical SAM core" evidence="5">
    <location>
        <begin position="30"/>
        <end position="260"/>
    </location>
</feature>
<evidence type="ECO:0000256" key="1">
    <source>
        <dbReference type="ARBA" id="ARBA00022691"/>
    </source>
</evidence>
<organism evidence="6 7">
    <name type="scientific">Amycolatopsis sulphurea</name>
    <dbReference type="NCBI Taxonomy" id="76022"/>
    <lineage>
        <taxon>Bacteria</taxon>
        <taxon>Bacillati</taxon>
        <taxon>Actinomycetota</taxon>
        <taxon>Actinomycetes</taxon>
        <taxon>Pseudonocardiales</taxon>
        <taxon>Pseudonocardiaceae</taxon>
        <taxon>Amycolatopsis</taxon>
    </lineage>
</organism>
<dbReference type="SFLD" id="SFLDS00029">
    <property type="entry name" value="Radical_SAM"/>
    <property type="match status" value="1"/>
</dbReference>
<dbReference type="GO" id="GO:0051536">
    <property type="term" value="F:iron-sulfur cluster binding"/>
    <property type="evidence" value="ECO:0007669"/>
    <property type="project" value="UniProtKB-KW"/>
</dbReference>
<dbReference type="RefSeq" id="WP_098513784.1">
    <property type="nucleotide sequence ID" value="NZ_JBIAKZ010000028.1"/>
</dbReference>
<evidence type="ECO:0000256" key="3">
    <source>
        <dbReference type="ARBA" id="ARBA00023004"/>
    </source>
</evidence>
<evidence type="ECO:0000256" key="4">
    <source>
        <dbReference type="ARBA" id="ARBA00023014"/>
    </source>
</evidence>
<dbReference type="EMBL" id="PDJK01000002">
    <property type="protein sequence ID" value="PFG49959.1"/>
    <property type="molecule type" value="Genomic_DNA"/>
</dbReference>
<dbReference type="Proteomes" id="UP000243542">
    <property type="component" value="Unassembled WGS sequence"/>
</dbReference>
<dbReference type="Pfam" id="PF04055">
    <property type="entry name" value="Radical_SAM"/>
    <property type="match status" value="1"/>
</dbReference>
<dbReference type="PANTHER" id="PTHR11228">
    <property type="entry name" value="RADICAL SAM DOMAIN PROTEIN"/>
    <property type="match status" value="1"/>
</dbReference>
<dbReference type="InterPro" id="IPR007197">
    <property type="entry name" value="rSAM"/>
</dbReference>
<keyword evidence="1" id="KW-0949">S-adenosyl-L-methionine</keyword>
<proteinExistence type="predicted"/>
<keyword evidence="3" id="KW-0408">Iron</keyword>
<keyword evidence="7" id="KW-1185">Reference proteome</keyword>
<dbReference type="GO" id="GO:0003824">
    <property type="term" value="F:catalytic activity"/>
    <property type="evidence" value="ECO:0007669"/>
    <property type="project" value="InterPro"/>
</dbReference>
<keyword evidence="4" id="KW-0411">Iron-sulfur</keyword>
<evidence type="ECO:0000313" key="6">
    <source>
        <dbReference type="EMBL" id="PFG49959.1"/>
    </source>
</evidence>
<dbReference type="PANTHER" id="PTHR11228:SF7">
    <property type="entry name" value="PQQA PEPTIDE CYCLASE"/>
    <property type="match status" value="1"/>
</dbReference>
<name>A0A2A9FHQ6_9PSEU</name>
<dbReference type="Gene3D" id="3.20.20.70">
    <property type="entry name" value="Aldolase class I"/>
    <property type="match status" value="1"/>
</dbReference>
<keyword evidence="2" id="KW-0479">Metal-binding</keyword>
<evidence type="ECO:0000313" key="7">
    <source>
        <dbReference type="Proteomes" id="UP000243542"/>
    </source>
</evidence>
<evidence type="ECO:0000256" key="2">
    <source>
        <dbReference type="ARBA" id="ARBA00022723"/>
    </source>
</evidence>
<dbReference type="GO" id="GO:0046872">
    <property type="term" value="F:metal ion binding"/>
    <property type="evidence" value="ECO:0007669"/>
    <property type="project" value="UniProtKB-KW"/>
</dbReference>
<dbReference type="InterPro" id="IPR050377">
    <property type="entry name" value="Radical_SAM_PqqE_MftC-like"/>
</dbReference>